<feature type="compositionally biased region" description="Polar residues" evidence="1">
    <location>
        <begin position="1"/>
        <end position="12"/>
    </location>
</feature>
<dbReference type="InterPro" id="IPR044822">
    <property type="entry name" value="Myb_DNA-bind_4"/>
</dbReference>
<reference evidence="3 4" key="1">
    <citation type="submission" date="2024-04" db="EMBL/GenBank/DDBJ databases">
        <title>The reference genome of an endangered Asteraceae, Deinandra increscens subsp. villosa, native to the Central Coast of California.</title>
        <authorList>
            <person name="Guilliams M."/>
            <person name="Hasenstab-Lehman K."/>
            <person name="Meyer R."/>
            <person name="Mcevoy S."/>
        </authorList>
    </citation>
    <scope>NUCLEOTIDE SEQUENCE [LARGE SCALE GENOMIC DNA]</scope>
    <source>
        <tissue evidence="3">Leaf</tissue>
    </source>
</reference>
<feature type="compositionally biased region" description="Low complexity" evidence="1">
    <location>
        <begin position="13"/>
        <end position="23"/>
    </location>
</feature>
<feature type="region of interest" description="Disordered" evidence="1">
    <location>
        <begin position="1"/>
        <end position="23"/>
    </location>
</feature>
<dbReference type="SMART" id="SM00595">
    <property type="entry name" value="MADF"/>
    <property type="match status" value="1"/>
</dbReference>
<proteinExistence type="predicted"/>
<dbReference type="PANTHER" id="PTHR31307:SF49">
    <property type="entry name" value="ALCOHOL DEHYDROGENASE TRANSCRIPTION FACTOR MYB_SANT-LIKE FAMILY PROTEIN"/>
    <property type="match status" value="1"/>
</dbReference>
<dbReference type="InterPro" id="IPR001005">
    <property type="entry name" value="SANT/Myb"/>
</dbReference>
<feature type="domain" description="Myb-like" evidence="2">
    <location>
        <begin position="42"/>
        <end position="102"/>
    </location>
</feature>
<accession>A0AAP0CPM9</accession>
<protein>
    <recommendedName>
        <fullName evidence="2">Myb-like domain-containing protein</fullName>
    </recommendedName>
</protein>
<dbReference type="PANTHER" id="PTHR31307">
    <property type="entry name" value="TRIHELIX TRANSCRIPTION FACTOR ASIL2"/>
    <property type="match status" value="1"/>
</dbReference>
<feature type="region of interest" description="Disordered" evidence="1">
    <location>
        <begin position="221"/>
        <end position="275"/>
    </location>
</feature>
<comment type="caution">
    <text evidence="3">The sequence shown here is derived from an EMBL/GenBank/DDBJ whole genome shotgun (WGS) entry which is preliminary data.</text>
</comment>
<gene>
    <name evidence="3" type="ORF">SSX86_023103</name>
</gene>
<name>A0AAP0CPM9_9ASTR</name>
<feature type="compositionally biased region" description="Low complexity" evidence="1">
    <location>
        <begin position="244"/>
        <end position="259"/>
    </location>
</feature>
<evidence type="ECO:0000313" key="4">
    <source>
        <dbReference type="Proteomes" id="UP001408789"/>
    </source>
</evidence>
<evidence type="ECO:0000259" key="2">
    <source>
        <dbReference type="PROSITE" id="PS50090"/>
    </source>
</evidence>
<dbReference type="PROSITE" id="PS50090">
    <property type="entry name" value="MYB_LIKE"/>
    <property type="match status" value="1"/>
</dbReference>
<dbReference type="AlphaFoldDB" id="A0AAP0CPM9"/>
<evidence type="ECO:0000256" key="1">
    <source>
        <dbReference type="SAM" id="MobiDB-lite"/>
    </source>
</evidence>
<feature type="compositionally biased region" description="Basic and acidic residues" evidence="1">
    <location>
        <begin position="260"/>
        <end position="274"/>
    </location>
</feature>
<organism evidence="3 4">
    <name type="scientific">Deinandra increscens subsp. villosa</name>
    <dbReference type="NCBI Taxonomy" id="3103831"/>
    <lineage>
        <taxon>Eukaryota</taxon>
        <taxon>Viridiplantae</taxon>
        <taxon>Streptophyta</taxon>
        <taxon>Embryophyta</taxon>
        <taxon>Tracheophyta</taxon>
        <taxon>Spermatophyta</taxon>
        <taxon>Magnoliopsida</taxon>
        <taxon>eudicotyledons</taxon>
        <taxon>Gunneridae</taxon>
        <taxon>Pentapetalae</taxon>
        <taxon>asterids</taxon>
        <taxon>campanulids</taxon>
        <taxon>Asterales</taxon>
        <taxon>Asteraceae</taxon>
        <taxon>Asteroideae</taxon>
        <taxon>Heliantheae alliance</taxon>
        <taxon>Madieae</taxon>
        <taxon>Madiinae</taxon>
        <taxon>Deinandra</taxon>
    </lineage>
</organism>
<dbReference type="Gene3D" id="1.10.10.60">
    <property type="entry name" value="Homeodomain-like"/>
    <property type="match status" value="1"/>
</dbReference>
<dbReference type="InterPro" id="IPR044823">
    <property type="entry name" value="ASIL1/2-like"/>
</dbReference>
<dbReference type="Proteomes" id="UP001408789">
    <property type="component" value="Unassembled WGS sequence"/>
</dbReference>
<sequence length="352" mass="39367">MPPLTTTVATAMSTSNSPSSPPETTLAVQPIAASRRLPPPCWSHDETVALIDAYREKWYSLRRGNLRATHWQEVADGVAARCPLGNPPKTSIQCRHKMEKLRKRYRAEIQRIGNAVNGHRYPSSWIHFKIMDSMELGSSCSDPSNQEDEMEDDENEDELMLYPKGIKQAIALPLNRRYHSSIGNGNNGNGNNGNGVRIKIPNSAVMPPLAPPAAGIYHNNINNNNNRLSDDLPPPMNPNYGSRNGYLNHLNNLNNSNNSDHSEHGGGVKRKEDEGGNVMDAMVGAILKLGDGFVKMERMKMDMARELESMRMKMEMKRTEMILESQQKLVDSFSKTVMEKSKKVKRMPTPES</sequence>
<dbReference type="EMBL" id="JBCNJP010000023">
    <property type="protein sequence ID" value="KAK9058263.1"/>
    <property type="molecule type" value="Genomic_DNA"/>
</dbReference>
<evidence type="ECO:0000313" key="3">
    <source>
        <dbReference type="EMBL" id="KAK9058263.1"/>
    </source>
</evidence>
<keyword evidence="4" id="KW-1185">Reference proteome</keyword>
<dbReference type="FunFam" id="1.10.10.60:FF:000152">
    <property type="entry name" value="Trihelix transcription factor ASIL2"/>
    <property type="match status" value="1"/>
</dbReference>
<dbReference type="Pfam" id="PF13837">
    <property type="entry name" value="Myb_DNA-bind_4"/>
    <property type="match status" value="1"/>
</dbReference>